<sequence length="221" mass="25533">MPYIKIFALCGTSGQVFDSIIYQGSTTELDPAMLTTFGHGALVVPKLAERINEKNVLLIFDNYFSNYNLLQYLRNKNIYAMCTTRQNRFNKPPISSDKDMKNLGRGSTDHLISENGEVIITKWYDNKPVVLASNFLGSGKKDVCKRWDKTKKKYVEIERPEVIRVYNQHIEGVDKIDFLITIYRTFIRSKNWTPHVCSYNRFSMYKCLDGVQEKIIAISCS</sequence>
<dbReference type="Proteomes" id="UP001162156">
    <property type="component" value="Unassembled WGS sequence"/>
</dbReference>
<feature type="domain" description="PiggyBac transposable element-derived protein" evidence="1">
    <location>
        <begin position="4"/>
        <end position="197"/>
    </location>
</feature>
<organism evidence="2 3">
    <name type="scientific">Rhamnusium bicolor</name>
    <dbReference type="NCBI Taxonomy" id="1586634"/>
    <lineage>
        <taxon>Eukaryota</taxon>
        <taxon>Metazoa</taxon>
        <taxon>Ecdysozoa</taxon>
        <taxon>Arthropoda</taxon>
        <taxon>Hexapoda</taxon>
        <taxon>Insecta</taxon>
        <taxon>Pterygota</taxon>
        <taxon>Neoptera</taxon>
        <taxon>Endopterygota</taxon>
        <taxon>Coleoptera</taxon>
        <taxon>Polyphaga</taxon>
        <taxon>Cucujiformia</taxon>
        <taxon>Chrysomeloidea</taxon>
        <taxon>Cerambycidae</taxon>
        <taxon>Lepturinae</taxon>
        <taxon>Rhagiini</taxon>
        <taxon>Rhamnusium</taxon>
    </lineage>
</organism>
<dbReference type="InterPro" id="IPR029526">
    <property type="entry name" value="PGBD"/>
</dbReference>
<reference evidence="2" key="1">
    <citation type="journal article" date="2023" name="Insect Mol. Biol.">
        <title>Genome sequencing provides insights into the evolution of gene families encoding plant cell wall-degrading enzymes in longhorned beetles.</title>
        <authorList>
            <person name="Shin N.R."/>
            <person name="Okamura Y."/>
            <person name="Kirsch R."/>
            <person name="Pauchet Y."/>
        </authorList>
    </citation>
    <scope>NUCLEOTIDE SEQUENCE</scope>
    <source>
        <strain evidence="2">RBIC_L_NR</strain>
    </source>
</reference>
<protein>
    <recommendedName>
        <fullName evidence="1">PiggyBac transposable element-derived protein domain-containing protein</fullName>
    </recommendedName>
</protein>
<dbReference type="Pfam" id="PF13843">
    <property type="entry name" value="DDE_Tnp_1_7"/>
    <property type="match status" value="1"/>
</dbReference>
<dbReference type="AlphaFoldDB" id="A0AAV8X6V4"/>
<dbReference type="PANTHER" id="PTHR47272:SF2">
    <property type="entry name" value="PIGGYBAC TRANSPOSABLE ELEMENT-DERIVED PROTEIN 3-LIKE"/>
    <property type="match status" value="1"/>
</dbReference>
<keyword evidence="3" id="KW-1185">Reference proteome</keyword>
<dbReference type="PANTHER" id="PTHR47272">
    <property type="entry name" value="DDE_TNP_1_7 DOMAIN-CONTAINING PROTEIN"/>
    <property type="match status" value="1"/>
</dbReference>
<gene>
    <name evidence="2" type="ORF">NQ314_013884</name>
</gene>
<name>A0AAV8X6V4_9CUCU</name>
<evidence type="ECO:0000259" key="1">
    <source>
        <dbReference type="Pfam" id="PF13843"/>
    </source>
</evidence>
<proteinExistence type="predicted"/>
<evidence type="ECO:0000313" key="3">
    <source>
        <dbReference type="Proteomes" id="UP001162156"/>
    </source>
</evidence>
<comment type="caution">
    <text evidence="2">The sequence shown here is derived from an EMBL/GenBank/DDBJ whole genome shotgun (WGS) entry which is preliminary data.</text>
</comment>
<evidence type="ECO:0000313" key="2">
    <source>
        <dbReference type="EMBL" id="KAJ8933672.1"/>
    </source>
</evidence>
<accession>A0AAV8X6V4</accession>
<dbReference type="EMBL" id="JANEYF010003827">
    <property type="protein sequence ID" value="KAJ8933672.1"/>
    <property type="molecule type" value="Genomic_DNA"/>
</dbReference>